<dbReference type="STRING" id="119000.SAMN05661010_03142"/>
<dbReference type="RefSeq" id="WP_089730220.1">
    <property type="nucleotide sequence ID" value="NZ_FNGI01000010.1"/>
</dbReference>
<dbReference type="AlphaFoldDB" id="A0A1G9PUK7"/>
<dbReference type="EMBL" id="FNGI01000010">
    <property type="protein sequence ID" value="SDM02343.1"/>
    <property type="molecule type" value="Genomic_DNA"/>
</dbReference>
<sequence length="161" mass="18050">MTAIIRLRTLLPTIRRLDFASRSGSGSQCAWSGKGHGSVAVAIDADASIRFIETGQFRLDAPLARAVPFRNVFRWTPGSEHMALSHERRGVDAGVWLFDLIAAPAGESADFVSREAHLCAADRYRAKLTFMDDGFDLEWTISGPKKDEYLRYRYRGSSWRP</sequence>
<proteinExistence type="predicted"/>
<protein>
    <recommendedName>
        <fullName evidence="1">DUF6314 domain-containing protein</fullName>
    </recommendedName>
</protein>
<evidence type="ECO:0000259" key="1">
    <source>
        <dbReference type="Pfam" id="PF19834"/>
    </source>
</evidence>
<dbReference type="OrthoDB" id="21379at2"/>
<dbReference type="Pfam" id="PF19834">
    <property type="entry name" value="DUF6314"/>
    <property type="match status" value="1"/>
</dbReference>
<gene>
    <name evidence="2" type="ORF">SAMN05661010_03142</name>
</gene>
<keyword evidence="3" id="KW-1185">Reference proteome</keyword>
<dbReference type="Proteomes" id="UP000198654">
    <property type="component" value="Unassembled WGS sequence"/>
</dbReference>
<evidence type="ECO:0000313" key="3">
    <source>
        <dbReference type="Proteomes" id="UP000198654"/>
    </source>
</evidence>
<feature type="domain" description="DUF6314" evidence="1">
    <location>
        <begin position="35"/>
        <end position="155"/>
    </location>
</feature>
<organism evidence="2 3">
    <name type="scientific">Modicisalibacter muralis</name>
    <dbReference type="NCBI Taxonomy" id="119000"/>
    <lineage>
        <taxon>Bacteria</taxon>
        <taxon>Pseudomonadati</taxon>
        <taxon>Pseudomonadota</taxon>
        <taxon>Gammaproteobacteria</taxon>
        <taxon>Oceanospirillales</taxon>
        <taxon>Halomonadaceae</taxon>
        <taxon>Modicisalibacter</taxon>
    </lineage>
</organism>
<reference evidence="2 3" key="1">
    <citation type="submission" date="2016-10" db="EMBL/GenBank/DDBJ databases">
        <authorList>
            <person name="de Groot N.N."/>
        </authorList>
    </citation>
    <scope>NUCLEOTIDE SEQUENCE [LARGE SCALE GENOMIC DNA]</scope>
    <source>
        <strain evidence="2 3">DSM 14789</strain>
    </source>
</reference>
<name>A0A1G9PUK7_9GAMM</name>
<dbReference type="InterPro" id="IPR045632">
    <property type="entry name" value="DUF6314"/>
</dbReference>
<evidence type="ECO:0000313" key="2">
    <source>
        <dbReference type="EMBL" id="SDM02343.1"/>
    </source>
</evidence>
<accession>A0A1G9PUK7</accession>